<protein>
    <submittedName>
        <fullName evidence="2">Uncharacterized protein</fullName>
    </submittedName>
</protein>
<evidence type="ECO:0000313" key="3">
    <source>
        <dbReference type="Proteomes" id="UP001165293"/>
    </source>
</evidence>
<feature type="transmembrane region" description="Helical" evidence="1">
    <location>
        <begin position="112"/>
        <end position="130"/>
    </location>
</feature>
<feature type="transmembrane region" description="Helical" evidence="1">
    <location>
        <begin position="25"/>
        <end position="42"/>
    </location>
</feature>
<accession>A0ABS8JJ39</accession>
<feature type="transmembrane region" description="Helical" evidence="1">
    <location>
        <begin position="284"/>
        <end position="307"/>
    </location>
</feature>
<dbReference type="Proteomes" id="UP001165293">
    <property type="component" value="Unassembled WGS sequence"/>
</dbReference>
<dbReference type="RefSeq" id="WP_230527214.1">
    <property type="nucleotide sequence ID" value="NZ_JAJGAK010000002.1"/>
</dbReference>
<dbReference type="EMBL" id="JAJGAK010000002">
    <property type="protein sequence ID" value="MCC8363596.1"/>
    <property type="molecule type" value="Genomic_DNA"/>
</dbReference>
<reference evidence="2" key="1">
    <citation type="submission" date="2021-10" db="EMBL/GenBank/DDBJ databases">
        <authorList>
            <person name="Lyu M."/>
            <person name="Wang X."/>
            <person name="Meng X."/>
            <person name="Xu K."/>
        </authorList>
    </citation>
    <scope>NUCLEOTIDE SEQUENCE</scope>
    <source>
        <strain evidence="2">A6</strain>
    </source>
</reference>
<feature type="transmembrane region" description="Helical" evidence="1">
    <location>
        <begin position="199"/>
        <end position="221"/>
    </location>
</feature>
<organism evidence="2 3">
    <name type="scientific">Noviluteimonas lactosilytica</name>
    <dbReference type="NCBI Taxonomy" id="2888523"/>
    <lineage>
        <taxon>Bacteria</taxon>
        <taxon>Pseudomonadati</taxon>
        <taxon>Pseudomonadota</taxon>
        <taxon>Gammaproteobacteria</taxon>
        <taxon>Lysobacterales</taxon>
        <taxon>Lysobacteraceae</taxon>
        <taxon>Noviluteimonas</taxon>
    </lineage>
</organism>
<evidence type="ECO:0000256" key="1">
    <source>
        <dbReference type="SAM" id="Phobius"/>
    </source>
</evidence>
<feature type="transmembrane region" description="Helical" evidence="1">
    <location>
        <begin position="85"/>
        <end position="106"/>
    </location>
</feature>
<keyword evidence="3" id="KW-1185">Reference proteome</keyword>
<keyword evidence="1" id="KW-0472">Membrane</keyword>
<comment type="caution">
    <text evidence="2">The sequence shown here is derived from an EMBL/GenBank/DDBJ whole genome shotgun (WGS) entry which is preliminary data.</text>
</comment>
<gene>
    <name evidence="2" type="ORF">LK996_10995</name>
</gene>
<evidence type="ECO:0000313" key="2">
    <source>
        <dbReference type="EMBL" id="MCC8363596.1"/>
    </source>
</evidence>
<feature type="transmembrane region" description="Helical" evidence="1">
    <location>
        <begin position="319"/>
        <end position="338"/>
    </location>
</feature>
<sequence>MTDVPYADLAEEHRTPPARNVLGKASVYAIFVCWTLFAVYVYSRYSQLGDARAYMTGGYDDESQARTYLVTQLATMIIGLVKVDVLAHLAFSLFAASGVAYLVGQARLHGPYRWPLLAILLIPSFGVWASVVGRESLYIGFLGFFMGAMVGYYRARGIHRWWLAVLCVAGMVFIRAPFGGAMALFFVMAWMLMRGPRVGLSLGVQMMLLLLMGAIVAIIAWPQVDDYIANEALPKARSYFTVGSATTRMWVNIDTTQGLLTSLWWTLPLSLVGPTPGEVFARPVMFPFMVSGLVVFFLLLYAIQTAFRAPSGTARKVLVLAWLPAMLVTLVAYVPFGVYNPGSGIRYASCFLLFLVFPWMLRSAIASMAESEAPARRYLPYLHHHRLAESTR</sequence>
<feature type="transmembrane region" description="Helical" evidence="1">
    <location>
        <begin position="137"/>
        <end position="155"/>
    </location>
</feature>
<keyword evidence="1" id="KW-0812">Transmembrane</keyword>
<proteinExistence type="predicted"/>
<name>A0ABS8JJ39_9GAMM</name>
<keyword evidence="1" id="KW-1133">Transmembrane helix</keyword>
<feature type="transmembrane region" description="Helical" evidence="1">
    <location>
        <begin position="344"/>
        <end position="361"/>
    </location>
</feature>
<feature type="transmembrane region" description="Helical" evidence="1">
    <location>
        <begin position="161"/>
        <end position="187"/>
    </location>
</feature>